<keyword evidence="1" id="KW-0472">Membrane</keyword>
<sequence>MKDEWYFADKESCQCYIINTWIEAEKEYEQVGFEKGRRLNRAVWLISAALVTLTISTILVTIFSD</sequence>
<dbReference type="RefSeq" id="WP_106288753.1">
    <property type="nucleotide sequence ID" value="NZ_CAWNTC010000038.1"/>
</dbReference>
<comment type="caution">
    <text evidence="2">The sequence shown here is derived from an EMBL/GenBank/DDBJ whole genome shotgun (WGS) entry which is preliminary data.</text>
</comment>
<protein>
    <submittedName>
        <fullName evidence="2">Uncharacterized protein</fullName>
    </submittedName>
</protein>
<gene>
    <name evidence="2" type="ORF">C7B64_11275</name>
</gene>
<organism evidence="2 3">
    <name type="scientific">Merismopedia glauca CCAP 1448/3</name>
    <dbReference type="NCBI Taxonomy" id="1296344"/>
    <lineage>
        <taxon>Bacteria</taxon>
        <taxon>Bacillati</taxon>
        <taxon>Cyanobacteriota</taxon>
        <taxon>Cyanophyceae</taxon>
        <taxon>Synechococcales</taxon>
        <taxon>Merismopediaceae</taxon>
        <taxon>Merismopedia</taxon>
    </lineage>
</organism>
<feature type="transmembrane region" description="Helical" evidence="1">
    <location>
        <begin position="42"/>
        <end position="63"/>
    </location>
</feature>
<proteinExistence type="predicted"/>
<dbReference type="Proteomes" id="UP000238762">
    <property type="component" value="Unassembled WGS sequence"/>
</dbReference>
<accession>A0A2T1C3G2</accession>
<dbReference type="AlphaFoldDB" id="A0A2T1C3G2"/>
<dbReference type="OrthoDB" id="9994247at2"/>
<keyword evidence="1" id="KW-0812">Transmembrane</keyword>
<keyword evidence="1" id="KW-1133">Transmembrane helix</keyword>
<reference evidence="2 3" key="2">
    <citation type="submission" date="2018-03" db="EMBL/GenBank/DDBJ databases">
        <title>The ancient ancestry and fast evolution of plastids.</title>
        <authorList>
            <person name="Moore K.R."/>
            <person name="Magnabosco C."/>
            <person name="Momper L."/>
            <person name="Gold D.A."/>
            <person name="Bosak T."/>
            <person name="Fournier G.P."/>
        </authorList>
    </citation>
    <scope>NUCLEOTIDE SEQUENCE [LARGE SCALE GENOMIC DNA]</scope>
    <source>
        <strain evidence="2 3">CCAP 1448/3</strain>
    </source>
</reference>
<evidence type="ECO:0000256" key="1">
    <source>
        <dbReference type="SAM" id="Phobius"/>
    </source>
</evidence>
<dbReference type="EMBL" id="PVWJ01000048">
    <property type="protein sequence ID" value="PSB02801.1"/>
    <property type="molecule type" value="Genomic_DNA"/>
</dbReference>
<evidence type="ECO:0000313" key="2">
    <source>
        <dbReference type="EMBL" id="PSB02801.1"/>
    </source>
</evidence>
<reference evidence="2 3" key="1">
    <citation type="submission" date="2018-02" db="EMBL/GenBank/DDBJ databases">
        <authorList>
            <person name="Cohen D.B."/>
            <person name="Kent A.D."/>
        </authorList>
    </citation>
    <scope>NUCLEOTIDE SEQUENCE [LARGE SCALE GENOMIC DNA]</scope>
    <source>
        <strain evidence="2 3">CCAP 1448/3</strain>
    </source>
</reference>
<name>A0A2T1C3G2_9CYAN</name>
<keyword evidence="3" id="KW-1185">Reference proteome</keyword>
<evidence type="ECO:0000313" key="3">
    <source>
        <dbReference type="Proteomes" id="UP000238762"/>
    </source>
</evidence>